<evidence type="ECO:0000313" key="2">
    <source>
        <dbReference type="Proteomes" id="UP000557307"/>
    </source>
</evidence>
<gene>
    <name evidence="1" type="ORF">HNQ92_003585</name>
</gene>
<sequence length="153" mass="17836">MRYLPWFVGFLTLLPGCRQSATDVHEAQQRLTAVPRWYLEEIAMDEVPVLQKGKHLPHISGVRFDVYLDWVQFGPDGSFEGHFKGAESTQRFQWEAYPVQNVIALRDSVTKTGGWNIYPRNVYEDVFEMETRSTLYDPPRVTKVALKYRRQAP</sequence>
<dbReference type="Proteomes" id="UP000557307">
    <property type="component" value="Unassembled WGS sequence"/>
</dbReference>
<dbReference type="RefSeq" id="WP_184175547.1">
    <property type="nucleotide sequence ID" value="NZ_JACHGF010000005.1"/>
</dbReference>
<comment type="caution">
    <text evidence="1">The sequence shown here is derived from an EMBL/GenBank/DDBJ whole genome shotgun (WGS) entry which is preliminary data.</text>
</comment>
<proteinExistence type="predicted"/>
<name>A0A840TZ07_9BACT</name>
<dbReference type="AlphaFoldDB" id="A0A840TZ07"/>
<evidence type="ECO:0000313" key="1">
    <source>
        <dbReference type="EMBL" id="MBB5285428.1"/>
    </source>
</evidence>
<keyword evidence="2" id="KW-1185">Reference proteome</keyword>
<protein>
    <submittedName>
        <fullName evidence="1">Uncharacterized protein</fullName>
    </submittedName>
</protein>
<accession>A0A840TZ07</accession>
<reference evidence="1 2" key="1">
    <citation type="submission" date="2020-08" db="EMBL/GenBank/DDBJ databases">
        <title>Genomic Encyclopedia of Type Strains, Phase IV (KMG-IV): sequencing the most valuable type-strain genomes for metagenomic binning, comparative biology and taxonomic classification.</title>
        <authorList>
            <person name="Goeker M."/>
        </authorList>
    </citation>
    <scope>NUCLEOTIDE SEQUENCE [LARGE SCALE GENOMIC DNA]</scope>
    <source>
        <strain evidence="1 2">DSM 105074</strain>
    </source>
</reference>
<organism evidence="1 2">
    <name type="scientific">Rhabdobacter roseus</name>
    <dbReference type="NCBI Taxonomy" id="1655419"/>
    <lineage>
        <taxon>Bacteria</taxon>
        <taxon>Pseudomonadati</taxon>
        <taxon>Bacteroidota</taxon>
        <taxon>Cytophagia</taxon>
        <taxon>Cytophagales</taxon>
        <taxon>Cytophagaceae</taxon>
        <taxon>Rhabdobacter</taxon>
    </lineage>
</organism>
<dbReference type="EMBL" id="JACHGF010000005">
    <property type="protein sequence ID" value="MBB5285428.1"/>
    <property type="molecule type" value="Genomic_DNA"/>
</dbReference>